<comment type="caution">
    <text evidence="2">The sequence shown here is derived from an EMBL/GenBank/DDBJ whole genome shotgun (WGS) entry which is preliminary data.</text>
</comment>
<name>A0ABQ1L7N8_9BURK</name>
<reference evidence="3" key="1">
    <citation type="journal article" date="2019" name="Int. J. Syst. Evol. Microbiol.">
        <title>The Global Catalogue of Microorganisms (GCM) 10K type strain sequencing project: providing services to taxonomists for standard genome sequencing and annotation.</title>
        <authorList>
            <consortium name="The Broad Institute Genomics Platform"/>
            <consortium name="The Broad Institute Genome Sequencing Center for Infectious Disease"/>
            <person name="Wu L."/>
            <person name="Ma J."/>
        </authorList>
    </citation>
    <scope>NUCLEOTIDE SEQUENCE [LARGE SCALE GENOMIC DNA]</scope>
    <source>
        <strain evidence="3">CGMCC 1.15931</strain>
    </source>
</reference>
<keyword evidence="3" id="KW-1185">Reference proteome</keyword>
<dbReference type="EMBL" id="BMKG01000025">
    <property type="protein sequence ID" value="GGC18445.1"/>
    <property type="molecule type" value="Genomic_DNA"/>
</dbReference>
<dbReference type="Proteomes" id="UP000622638">
    <property type="component" value="Unassembled WGS sequence"/>
</dbReference>
<proteinExistence type="predicted"/>
<evidence type="ECO:0000313" key="3">
    <source>
        <dbReference type="Proteomes" id="UP000622638"/>
    </source>
</evidence>
<sequence length="81" mass="9061">MKSLSWKRENCVPAPCIHVRVCYSLIVSTKGASRRKGARYIMPTLLTIGIAIATVALIAFEIVSESRGSQHKLTDRYHEDD</sequence>
<evidence type="ECO:0000256" key="1">
    <source>
        <dbReference type="SAM" id="Phobius"/>
    </source>
</evidence>
<protein>
    <submittedName>
        <fullName evidence="2">Uncharacterized protein</fullName>
    </submittedName>
</protein>
<keyword evidence="1" id="KW-0472">Membrane</keyword>
<gene>
    <name evidence="2" type="ORF">GCM10011572_44800</name>
</gene>
<accession>A0ABQ1L7N8</accession>
<keyword evidence="1" id="KW-1133">Transmembrane helix</keyword>
<keyword evidence="1" id="KW-0812">Transmembrane</keyword>
<organism evidence="2 3">
    <name type="scientific">Pseudoduganella buxea</name>
    <dbReference type="NCBI Taxonomy" id="1949069"/>
    <lineage>
        <taxon>Bacteria</taxon>
        <taxon>Pseudomonadati</taxon>
        <taxon>Pseudomonadota</taxon>
        <taxon>Betaproteobacteria</taxon>
        <taxon>Burkholderiales</taxon>
        <taxon>Oxalobacteraceae</taxon>
        <taxon>Telluria group</taxon>
        <taxon>Pseudoduganella</taxon>
    </lineage>
</organism>
<feature type="transmembrane region" description="Helical" evidence="1">
    <location>
        <begin position="40"/>
        <end position="60"/>
    </location>
</feature>
<evidence type="ECO:0000313" key="2">
    <source>
        <dbReference type="EMBL" id="GGC18445.1"/>
    </source>
</evidence>